<dbReference type="InterPro" id="IPR050166">
    <property type="entry name" value="ABC_transporter_ATP-bind"/>
</dbReference>
<evidence type="ECO:0000256" key="2">
    <source>
        <dbReference type="SAM" id="SignalP"/>
    </source>
</evidence>
<dbReference type="InterPro" id="IPR027417">
    <property type="entry name" value="P-loop_NTPase"/>
</dbReference>
<reference evidence="4" key="1">
    <citation type="submission" date="2020-06" db="EMBL/GenBank/DDBJ databases">
        <authorList>
            <consortium name="Plant Systems Biology data submission"/>
        </authorList>
    </citation>
    <scope>NUCLEOTIDE SEQUENCE</scope>
    <source>
        <strain evidence="4">D6</strain>
    </source>
</reference>
<dbReference type="PANTHER" id="PTHR42788:SF13">
    <property type="entry name" value="ALIPHATIC SULFONATES IMPORT ATP-BINDING PROTEIN SSUB"/>
    <property type="match status" value="1"/>
</dbReference>
<dbReference type="InterPro" id="IPR003439">
    <property type="entry name" value="ABC_transporter-like_ATP-bd"/>
</dbReference>
<dbReference type="Gene3D" id="3.40.50.300">
    <property type="entry name" value="P-loop containing nucleotide triphosphate hydrolases"/>
    <property type="match status" value="1"/>
</dbReference>
<evidence type="ECO:0000259" key="3">
    <source>
        <dbReference type="Pfam" id="PF00005"/>
    </source>
</evidence>
<keyword evidence="5" id="KW-1185">Reference proteome</keyword>
<proteinExistence type="predicted"/>
<gene>
    <name evidence="4" type="ORF">SEMRO_456_G146720.1</name>
</gene>
<evidence type="ECO:0000313" key="4">
    <source>
        <dbReference type="EMBL" id="CAB9510859.1"/>
    </source>
</evidence>
<sequence length="317" mass="35258">MAVRGIDVFLPLWLWLCLFDCGNAFSLVVQQQRWPVKLPVATLSASTDSSSGTSLTSDVLTIPLFERAHVTLDQVSLQYPVTLARRLFSSVPRRDYAIHNVSLELQSEIVLLQGASSSGKSALMKLMAGHEEKPTSGSIHKRSTAVPIWLADKPPYDNQNTVQELLERETQLSFDLNEEKSRPFVKTVISTISTMLQLDPQHQQQTPAQLSPSENYKLRLALACLQSSLPRLLLHDATIVIPAPILLLDEWLDLETQAISSKVQEALLHLVTGSGAIVVCATHKPHLWKKLTVTTPQTTQITMCRGEILTLQQKQEQ</sequence>
<accession>A0A9N8E364</accession>
<dbReference type="Proteomes" id="UP001153069">
    <property type="component" value="Unassembled WGS sequence"/>
</dbReference>
<feature type="domain" description="ABC transporter" evidence="3">
    <location>
        <begin position="99"/>
        <end position="236"/>
    </location>
</feature>
<comment type="caution">
    <text evidence="4">The sequence shown here is derived from an EMBL/GenBank/DDBJ whole genome shotgun (WGS) entry which is preliminary data.</text>
</comment>
<keyword evidence="1" id="KW-0813">Transport</keyword>
<feature type="chain" id="PRO_5040234573" evidence="2">
    <location>
        <begin position="25"/>
        <end position="317"/>
    </location>
</feature>
<dbReference type="GO" id="GO:0005524">
    <property type="term" value="F:ATP binding"/>
    <property type="evidence" value="ECO:0007669"/>
    <property type="project" value="InterPro"/>
</dbReference>
<feature type="signal peptide" evidence="2">
    <location>
        <begin position="1"/>
        <end position="24"/>
    </location>
</feature>
<organism evidence="4 5">
    <name type="scientific">Seminavis robusta</name>
    <dbReference type="NCBI Taxonomy" id="568900"/>
    <lineage>
        <taxon>Eukaryota</taxon>
        <taxon>Sar</taxon>
        <taxon>Stramenopiles</taxon>
        <taxon>Ochrophyta</taxon>
        <taxon>Bacillariophyta</taxon>
        <taxon>Bacillariophyceae</taxon>
        <taxon>Bacillariophycidae</taxon>
        <taxon>Naviculales</taxon>
        <taxon>Naviculaceae</taxon>
        <taxon>Seminavis</taxon>
    </lineage>
</organism>
<evidence type="ECO:0000313" key="5">
    <source>
        <dbReference type="Proteomes" id="UP001153069"/>
    </source>
</evidence>
<dbReference type="OrthoDB" id="49028at2759"/>
<evidence type="ECO:0000256" key="1">
    <source>
        <dbReference type="ARBA" id="ARBA00022448"/>
    </source>
</evidence>
<dbReference type="Pfam" id="PF00005">
    <property type="entry name" value="ABC_tran"/>
    <property type="match status" value="1"/>
</dbReference>
<keyword evidence="2" id="KW-0732">Signal</keyword>
<protein>
    <submittedName>
        <fullName evidence="4">(ABC) transporter</fullName>
    </submittedName>
</protein>
<dbReference type="AlphaFoldDB" id="A0A9N8E364"/>
<name>A0A9N8E364_9STRA</name>
<dbReference type="PANTHER" id="PTHR42788">
    <property type="entry name" value="TAURINE IMPORT ATP-BINDING PROTEIN-RELATED"/>
    <property type="match status" value="1"/>
</dbReference>
<dbReference type="EMBL" id="CAICTM010000455">
    <property type="protein sequence ID" value="CAB9510859.1"/>
    <property type="molecule type" value="Genomic_DNA"/>
</dbReference>
<dbReference type="SUPFAM" id="SSF52540">
    <property type="entry name" value="P-loop containing nucleoside triphosphate hydrolases"/>
    <property type="match status" value="1"/>
</dbReference>
<dbReference type="GO" id="GO:0016887">
    <property type="term" value="F:ATP hydrolysis activity"/>
    <property type="evidence" value="ECO:0007669"/>
    <property type="project" value="InterPro"/>
</dbReference>